<sequence>MPPIRRYLRITKYSVLECRIYLDNPALAQSWLLNPRDPVLPRIIECIRPLVLPKLREERERVMKRGTKKKAVKDIITAEDFEVAMFLTETATRHSILTKHKHFRDKVPKRLQSNSSKLMGETREEPIDVDNAPESPALLREEDDEVHLENVPSIREKESGGALRRKRHRDGKEESGSDFEPSEAEAGDDVEVQEIVDSDSESAPPTKRVRQNTLLGDDEEPDDKKKMAMDISYEGFAIYGMVLCLVVKKRDTSAGIGRTARTGPATSSSTHPTGQAMMENWISSTQVPLGMEDEPETGR</sequence>
<dbReference type="RefSeq" id="XP_016645745.1">
    <property type="nucleotide sequence ID" value="XM_016784629.1"/>
</dbReference>
<dbReference type="OrthoDB" id="5374757at2759"/>
<dbReference type="OMA" id="MDVSYEG"/>
<comment type="caution">
    <text evidence="2">The sequence shown here is derived from an EMBL/GenBank/DDBJ whole genome shotgun (WGS) entry which is preliminary data.</text>
</comment>
<dbReference type="PANTHER" id="PTHR40635:SF1">
    <property type="match status" value="1"/>
</dbReference>
<dbReference type="HOGENOM" id="CLU_066070_0_0_1"/>
<dbReference type="VEuPathDB" id="FungiDB:SAPIO_CDS1333"/>
<feature type="region of interest" description="Disordered" evidence="1">
    <location>
        <begin position="102"/>
        <end position="223"/>
    </location>
</feature>
<dbReference type="Proteomes" id="UP000028545">
    <property type="component" value="Unassembled WGS sequence"/>
</dbReference>
<reference evidence="2 3" key="1">
    <citation type="journal article" date="2014" name="Genome Announc.">
        <title>Draft genome sequence of the pathogenic fungus Scedosporium apiospermum.</title>
        <authorList>
            <person name="Vandeputte P."/>
            <person name="Ghamrawi S."/>
            <person name="Rechenmann M."/>
            <person name="Iltis A."/>
            <person name="Giraud S."/>
            <person name="Fleury M."/>
            <person name="Thornton C."/>
            <person name="Delhaes L."/>
            <person name="Meyer W."/>
            <person name="Papon N."/>
            <person name="Bouchara J.P."/>
        </authorList>
    </citation>
    <scope>NUCLEOTIDE SEQUENCE [LARGE SCALE GENOMIC DNA]</scope>
    <source>
        <strain evidence="2 3">IHEM 14462</strain>
    </source>
</reference>
<feature type="compositionally biased region" description="Acidic residues" evidence="1">
    <location>
        <begin position="176"/>
        <end position="200"/>
    </location>
</feature>
<feature type="region of interest" description="Disordered" evidence="1">
    <location>
        <begin position="257"/>
        <end position="278"/>
    </location>
</feature>
<dbReference type="AlphaFoldDB" id="A0A084GF34"/>
<dbReference type="KEGG" id="sapo:SAPIO_CDS1333"/>
<keyword evidence="3" id="KW-1185">Reference proteome</keyword>
<dbReference type="GeneID" id="27720405"/>
<protein>
    <submittedName>
        <fullName evidence="2">Uncharacterized protein</fullName>
    </submittedName>
</protein>
<evidence type="ECO:0000313" key="2">
    <source>
        <dbReference type="EMBL" id="KEZ45946.1"/>
    </source>
</evidence>
<gene>
    <name evidence="2" type="ORF">SAPIO_CDS1333</name>
</gene>
<proteinExistence type="predicted"/>
<evidence type="ECO:0000313" key="3">
    <source>
        <dbReference type="Proteomes" id="UP000028545"/>
    </source>
</evidence>
<name>A0A084GF34_PSEDA</name>
<organism evidence="2 3">
    <name type="scientific">Pseudallescheria apiosperma</name>
    <name type="common">Scedosporium apiospermum</name>
    <dbReference type="NCBI Taxonomy" id="563466"/>
    <lineage>
        <taxon>Eukaryota</taxon>
        <taxon>Fungi</taxon>
        <taxon>Dikarya</taxon>
        <taxon>Ascomycota</taxon>
        <taxon>Pezizomycotina</taxon>
        <taxon>Sordariomycetes</taxon>
        <taxon>Hypocreomycetidae</taxon>
        <taxon>Microascales</taxon>
        <taxon>Microascaceae</taxon>
        <taxon>Scedosporium</taxon>
    </lineage>
</organism>
<dbReference type="EMBL" id="JOWA01000055">
    <property type="protein sequence ID" value="KEZ45946.1"/>
    <property type="molecule type" value="Genomic_DNA"/>
</dbReference>
<dbReference type="PANTHER" id="PTHR40635">
    <property type="match status" value="1"/>
</dbReference>
<accession>A0A084GF34</accession>
<feature type="compositionally biased region" description="Polar residues" evidence="1">
    <location>
        <begin position="264"/>
        <end position="273"/>
    </location>
</feature>
<evidence type="ECO:0000256" key="1">
    <source>
        <dbReference type="SAM" id="MobiDB-lite"/>
    </source>
</evidence>